<accession>A0A7G7WWD6</accession>
<keyword evidence="2" id="KW-1185">Reference proteome</keyword>
<evidence type="ECO:0000313" key="1">
    <source>
        <dbReference type="EMBL" id="QNH71530.1"/>
    </source>
</evidence>
<dbReference type="EMBL" id="MT778837">
    <property type="protein sequence ID" value="QNH71530.1"/>
    <property type="molecule type" value="Genomic_DNA"/>
</dbReference>
<protein>
    <submittedName>
        <fullName evidence="1">Uncharacterized protein</fullName>
    </submittedName>
</protein>
<dbReference type="Proteomes" id="UP000515855">
    <property type="component" value="Segment"/>
</dbReference>
<gene>
    <name evidence="1" type="ORF">AF3_111</name>
</gene>
<organism evidence="1 2">
    <name type="scientific">Rhizobium phage AF3</name>
    <dbReference type="NCBI Taxonomy" id="2763529"/>
    <lineage>
        <taxon>Viruses</taxon>
        <taxon>Duplodnaviria</taxon>
        <taxon>Heunggongvirae</taxon>
        <taxon>Uroviricota</taxon>
        <taxon>Caudoviricetes</taxon>
        <taxon>Pootjesviridae</taxon>
        <taxon>Innesvirus</taxon>
        <taxon>Innesvirus AF3</taxon>
    </lineage>
</organism>
<reference evidence="1 2" key="1">
    <citation type="submission" date="2020-07" db="EMBL/GenBank/DDBJ databases">
        <title>Complete genome sequence of Rhizobium leguminosarum bacteriophage vB_RlegM_AF3.</title>
        <authorList>
            <person name="Gunathilake D."/>
            <person name="Mackenzie K.D."/>
            <person name="Yost C.K."/>
            <person name="Hynes M.F."/>
        </authorList>
    </citation>
    <scope>NUCLEOTIDE SEQUENCE [LARGE SCALE GENOMIC DNA]</scope>
</reference>
<sequence length="91" mass="10656">MALPGEVLTCKLNSKFTVFDMSMMYECQIEIEYTFWEDNSYTVHSTKMLVPGYPDSVLPWPFKERLLKDANFKRLMAGIIQTVRHYPLNEG</sequence>
<name>A0A7G7WWD6_9CAUD</name>
<proteinExistence type="predicted"/>
<evidence type="ECO:0000313" key="2">
    <source>
        <dbReference type="Proteomes" id="UP000515855"/>
    </source>
</evidence>